<dbReference type="SUPFAM" id="SSF53597">
    <property type="entry name" value="Dihydrofolate reductase-like"/>
    <property type="match status" value="1"/>
</dbReference>
<dbReference type="InterPro" id="IPR050765">
    <property type="entry name" value="Riboflavin_Biosynth_HTPR"/>
</dbReference>
<dbReference type="Proteomes" id="UP000606991">
    <property type="component" value="Unassembled WGS sequence"/>
</dbReference>
<name>A0A2W5Z6B7_9BACT</name>
<comment type="caution">
    <text evidence="3">The sequence shown here is derived from an EMBL/GenBank/DDBJ whole genome shotgun (WGS) entry which is preliminary data.</text>
</comment>
<feature type="domain" description="Bacterial bifunctional deaminase-reductase C-terminal" evidence="1">
    <location>
        <begin position="10"/>
        <end position="171"/>
    </location>
</feature>
<accession>A0A2W5Z6B7</accession>
<accession>A0A934JZH7</accession>
<dbReference type="AlphaFoldDB" id="A0A2W5Z6B7"/>
<dbReference type="InterPro" id="IPR024072">
    <property type="entry name" value="DHFR-like_dom_sf"/>
</dbReference>
<dbReference type="EMBL" id="QHBU01000133">
    <property type="protein sequence ID" value="PZR80842.1"/>
    <property type="molecule type" value="Genomic_DNA"/>
</dbReference>
<gene>
    <name evidence="3" type="ORF">DLM65_07335</name>
    <name evidence="2" type="ORF">JF886_00300</name>
</gene>
<evidence type="ECO:0000313" key="3">
    <source>
        <dbReference type="EMBL" id="PZR80842.1"/>
    </source>
</evidence>
<protein>
    <submittedName>
        <fullName evidence="3">Deaminase</fullName>
    </submittedName>
    <submittedName>
        <fullName evidence="2">Dihydrofolate reductase</fullName>
    </submittedName>
</protein>
<reference evidence="3 4" key="1">
    <citation type="journal article" date="2017" name="Nature">
        <title>Atmospheric trace gases support primary production in Antarctic desert surface soil.</title>
        <authorList>
            <person name="Ji M."/>
            <person name="Greening C."/>
            <person name="Vanwonterghem I."/>
            <person name="Carere C.R."/>
            <person name="Bay S.K."/>
            <person name="Steen J.A."/>
            <person name="Montgomery K."/>
            <person name="Lines T."/>
            <person name="Beardall J."/>
            <person name="van Dorst J."/>
            <person name="Snape I."/>
            <person name="Stott M.B."/>
            <person name="Hugenholtz P."/>
            <person name="Ferrari B.C."/>
        </authorList>
    </citation>
    <scope>NUCLEOTIDE SEQUENCE [LARGE SCALE GENOMIC DNA]</scope>
    <source>
        <strain evidence="3">RRmetagenome_bin12</strain>
    </source>
</reference>
<dbReference type="PANTHER" id="PTHR38011">
    <property type="entry name" value="DIHYDROFOLATE REDUCTASE FAMILY PROTEIN (AFU_ORTHOLOGUE AFUA_8G06820)"/>
    <property type="match status" value="1"/>
</dbReference>
<dbReference type="InterPro" id="IPR002734">
    <property type="entry name" value="RibDG_C"/>
</dbReference>
<evidence type="ECO:0000259" key="1">
    <source>
        <dbReference type="Pfam" id="PF01872"/>
    </source>
</evidence>
<dbReference type="Proteomes" id="UP000248724">
    <property type="component" value="Unassembled WGS sequence"/>
</dbReference>
<dbReference type="RefSeq" id="WP_337308458.1">
    <property type="nucleotide sequence ID" value="NZ_JAEKNS010000005.1"/>
</dbReference>
<dbReference type="GO" id="GO:0009231">
    <property type="term" value="P:riboflavin biosynthetic process"/>
    <property type="evidence" value="ECO:0007669"/>
    <property type="project" value="InterPro"/>
</dbReference>
<proteinExistence type="predicted"/>
<organism evidence="3 4">
    <name type="scientific">Candidatus Aeolococcus gillhamiae</name>
    <dbReference type="NCBI Taxonomy" id="3127015"/>
    <lineage>
        <taxon>Bacteria</taxon>
        <taxon>Bacillati</taxon>
        <taxon>Candidatus Dormiibacterota</taxon>
        <taxon>Candidatus Dormibacteria</taxon>
        <taxon>Candidatus Aeolococcales</taxon>
        <taxon>Candidatus Aeolococcaceae</taxon>
        <taxon>Candidatus Aeolococcus</taxon>
    </lineage>
</organism>
<dbReference type="GO" id="GO:0008703">
    <property type="term" value="F:5-amino-6-(5-phosphoribosylamino)uracil reductase activity"/>
    <property type="evidence" value="ECO:0007669"/>
    <property type="project" value="InterPro"/>
</dbReference>
<dbReference type="EMBL" id="JAEKNS010000005">
    <property type="protein sequence ID" value="MBJ7593296.1"/>
    <property type="molecule type" value="Genomic_DNA"/>
</dbReference>
<reference evidence="2 5" key="3">
    <citation type="submission" date="2020-10" db="EMBL/GenBank/DDBJ databases">
        <title>Ca. Dormibacterota MAGs.</title>
        <authorList>
            <person name="Montgomery K."/>
        </authorList>
    </citation>
    <scope>NUCLEOTIDE SEQUENCE [LARGE SCALE GENOMIC DNA]</scope>
    <source>
        <strain evidence="2">SC8812_S17_18</strain>
    </source>
</reference>
<evidence type="ECO:0000313" key="2">
    <source>
        <dbReference type="EMBL" id="MBJ7593296.1"/>
    </source>
</evidence>
<dbReference type="Gene3D" id="3.40.430.10">
    <property type="entry name" value="Dihydrofolate Reductase, subunit A"/>
    <property type="match status" value="1"/>
</dbReference>
<evidence type="ECO:0000313" key="4">
    <source>
        <dbReference type="Proteomes" id="UP000248724"/>
    </source>
</evidence>
<sequence length="180" mass="19529">MTASQPSRPQLSVFIACSVDGYIATKEGSLGWLDAAAVPGEDYGWEAFIASVDGLAMGRGTYDHVADVQPWPFADKKVFVFTHRPPQPRTGVTFWSRTPAEALAEWTEVGLRRVYVDGGVLIGQFLGENLIDDLTITMAPILLGQGVPLFQSNGGAGRLELRQAVPFPSGMITIEYRRAS</sequence>
<evidence type="ECO:0000313" key="5">
    <source>
        <dbReference type="Proteomes" id="UP000606991"/>
    </source>
</evidence>
<dbReference type="Pfam" id="PF01872">
    <property type="entry name" value="RibD_C"/>
    <property type="match status" value="1"/>
</dbReference>
<reference evidence="3" key="2">
    <citation type="submission" date="2018-05" db="EMBL/GenBank/DDBJ databases">
        <authorList>
            <person name="Ferrari B."/>
        </authorList>
    </citation>
    <scope>NUCLEOTIDE SEQUENCE</scope>
    <source>
        <strain evidence="3">RRmetagenome_bin12</strain>
    </source>
</reference>
<dbReference type="PANTHER" id="PTHR38011:SF11">
    <property type="entry name" value="2,5-DIAMINO-6-RIBOSYLAMINO-4(3H)-PYRIMIDINONE 5'-PHOSPHATE REDUCTASE"/>
    <property type="match status" value="1"/>
</dbReference>